<comment type="subunit">
    <text evidence="4">Component of the COP9 signalosome (CSN) complex.</text>
</comment>
<dbReference type="Pfam" id="PF01398">
    <property type="entry name" value="JAB"/>
    <property type="match status" value="1"/>
</dbReference>
<evidence type="ECO:0000256" key="1">
    <source>
        <dbReference type="ARBA" id="ARBA00004123"/>
    </source>
</evidence>
<evidence type="ECO:0000256" key="7">
    <source>
        <dbReference type="ARBA" id="ARBA00022670"/>
    </source>
</evidence>
<keyword evidence="6" id="KW-0963">Cytoplasm</keyword>
<dbReference type="GO" id="GO:0006508">
    <property type="term" value="P:proteolysis"/>
    <property type="evidence" value="ECO:0007669"/>
    <property type="project" value="UniProtKB-KW"/>
</dbReference>
<dbReference type="GO" id="GO:0000747">
    <property type="term" value="P:conjugation with cellular fusion"/>
    <property type="evidence" value="ECO:0007669"/>
    <property type="project" value="EnsemblFungi"/>
</dbReference>
<evidence type="ECO:0000259" key="15">
    <source>
        <dbReference type="PROSITE" id="PS50249"/>
    </source>
</evidence>
<dbReference type="GO" id="GO:0004222">
    <property type="term" value="F:metalloendopeptidase activity"/>
    <property type="evidence" value="ECO:0007669"/>
    <property type="project" value="EnsemblFungi"/>
</dbReference>
<dbReference type="GO" id="GO:0046872">
    <property type="term" value="F:metal ion binding"/>
    <property type="evidence" value="ECO:0007669"/>
    <property type="project" value="UniProtKB-KW"/>
</dbReference>
<feature type="compositionally biased region" description="Low complexity" evidence="14">
    <location>
        <begin position="324"/>
        <end position="336"/>
    </location>
</feature>
<evidence type="ECO:0000256" key="12">
    <source>
        <dbReference type="ARBA" id="ARBA00023049"/>
    </source>
</evidence>
<evidence type="ECO:0000256" key="13">
    <source>
        <dbReference type="ARBA" id="ARBA00023242"/>
    </source>
</evidence>
<comment type="subcellular location">
    <subcellularLocation>
        <location evidence="2">Cytoplasm</location>
    </subcellularLocation>
    <subcellularLocation>
        <location evidence="1">Nucleus</location>
    </subcellularLocation>
</comment>
<dbReference type="GO" id="GO:0005737">
    <property type="term" value="C:cytoplasm"/>
    <property type="evidence" value="ECO:0007669"/>
    <property type="project" value="UniProtKB-SubCell"/>
</dbReference>
<dbReference type="SUPFAM" id="SSF102712">
    <property type="entry name" value="JAB1/MPN domain"/>
    <property type="match status" value="1"/>
</dbReference>
<keyword evidence="10" id="KW-0378">Hydrolase</keyword>
<dbReference type="GO" id="GO:0071444">
    <property type="term" value="P:cellular response to pheromone"/>
    <property type="evidence" value="ECO:0007669"/>
    <property type="project" value="EnsemblFungi"/>
</dbReference>
<dbReference type="HOGENOM" id="CLU_031199_1_0_1"/>
<keyword evidence="11" id="KW-0862">Zinc</keyword>
<keyword evidence="13" id="KW-0539">Nucleus</keyword>
<dbReference type="EMBL" id="HE580274">
    <property type="protein sequence ID" value="CCD26549.1"/>
    <property type="molecule type" value="Genomic_DNA"/>
</dbReference>
<dbReference type="OMA" id="SKTREYK"/>
<evidence type="ECO:0000256" key="9">
    <source>
        <dbReference type="ARBA" id="ARBA00022790"/>
    </source>
</evidence>
<dbReference type="GO" id="GO:0070452">
    <property type="term" value="P:positive regulation of ergosterol biosynthetic process"/>
    <property type="evidence" value="ECO:0007669"/>
    <property type="project" value="EnsemblFungi"/>
</dbReference>
<dbReference type="KEGG" id="ndi:NDAI_0H03760"/>
<dbReference type="GO" id="GO:0000338">
    <property type="term" value="P:protein deneddylation"/>
    <property type="evidence" value="ECO:0007669"/>
    <property type="project" value="EnsemblFungi"/>
</dbReference>
<keyword evidence="7" id="KW-0645">Protease</keyword>
<dbReference type="OrthoDB" id="605656at2759"/>
<dbReference type="InterPro" id="IPR000555">
    <property type="entry name" value="JAMM/MPN+_dom"/>
</dbReference>
<organism evidence="16 17">
    <name type="scientific">Naumovozyma dairenensis (strain ATCC 10597 / BCRC 20456 / CBS 421 / NBRC 0211 / NRRL Y-12639)</name>
    <name type="common">Saccharomyces dairenensis</name>
    <dbReference type="NCBI Taxonomy" id="1071378"/>
    <lineage>
        <taxon>Eukaryota</taxon>
        <taxon>Fungi</taxon>
        <taxon>Dikarya</taxon>
        <taxon>Ascomycota</taxon>
        <taxon>Saccharomycotina</taxon>
        <taxon>Saccharomycetes</taxon>
        <taxon>Saccharomycetales</taxon>
        <taxon>Saccharomycetaceae</taxon>
        <taxon>Naumovozyma</taxon>
    </lineage>
</organism>
<dbReference type="InterPro" id="IPR050242">
    <property type="entry name" value="JAMM_MPN+_peptidase_M67A"/>
</dbReference>
<comment type="similarity">
    <text evidence="3">Belongs to the peptidase M67A family. CSN5 subfamily.</text>
</comment>
<dbReference type="InterPro" id="IPR037518">
    <property type="entry name" value="MPN"/>
</dbReference>
<evidence type="ECO:0000256" key="14">
    <source>
        <dbReference type="SAM" id="MobiDB-lite"/>
    </source>
</evidence>
<evidence type="ECO:0000313" key="17">
    <source>
        <dbReference type="Proteomes" id="UP000000689"/>
    </source>
</evidence>
<keyword evidence="17" id="KW-1185">Reference proteome</keyword>
<dbReference type="PROSITE" id="PS50249">
    <property type="entry name" value="MPN"/>
    <property type="match status" value="1"/>
</dbReference>
<dbReference type="eggNOG" id="KOG1554">
    <property type="taxonomic scope" value="Eukaryota"/>
</dbReference>
<gene>
    <name evidence="16" type="primary">NDAI0H03760</name>
    <name evidence="16" type="ordered locus">NDAI_0H03760</name>
</gene>
<dbReference type="Proteomes" id="UP000000689">
    <property type="component" value="Chromosome 8"/>
</dbReference>
<evidence type="ECO:0000256" key="4">
    <source>
        <dbReference type="ARBA" id="ARBA00011098"/>
    </source>
</evidence>
<evidence type="ECO:0000256" key="6">
    <source>
        <dbReference type="ARBA" id="ARBA00022490"/>
    </source>
</evidence>
<dbReference type="FunFam" id="3.40.140.10:FF:000203">
    <property type="entry name" value="COP9 signalosome complex subunit 5"/>
    <property type="match status" value="1"/>
</dbReference>
<evidence type="ECO:0000256" key="10">
    <source>
        <dbReference type="ARBA" id="ARBA00022801"/>
    </source>
</evidence>
<protein>
    <recommendedName>
        <fullName evidence="5">COP9 signalosome complex subunit 5</fullName>
    </recommendedName>
</protein>
<accession>G0WFI8</accession>
<dbReference type="RefSeq" id="XP_003671792.1">
    <property type="nucleotide sequence ID" value="XM_003671744.1"/>
</dbReference>
<evidence type="ECO:0000256" key="5">
    <source>
        <dbReference type="ARBA" id="ARBA00014880"/>
    </source>
</evidence>
<dbReference type="Gene3D" id="3.40.140.10">
    <property type="entry name" value="Cytidine Deaminase, domain 2"/>
    <property type="match status" value="1"/>
</dbReference>
<feature type="compositionally biased region" description="Polar residues" evidence="14">
    <location>
        <begin position="424"/>
        <end position="439"/>
    </location>
</feature>
<evidence type="ECO:0000313" key="16">
    <source>
        <dbReference type="EMBL" id="CCD26549.1"/>
    </source>
</evidence>
<sequence length="502" mass="56830">MTDQCLSSLSLAELKQLIEKEYSATQINPGNHGSEDNVYGSSSFLNNNNNSSHLITQEYLLKQDILSSQHHHATHSEKAPWKENPQYFEMVLISKLACIKILNHSLRGGDIEIMGMLVGTVQGTKLIVYDCYELPVEGTETRVNAQLESYEYMVQYMDEIIHTGGSRNTTSTYDSSSTNTRNILNIIGWYHSHPGYDCWLSNIDVQTQELNQNFQDPYVAIVVDPHKSVKEDKLSIGAYRTLSGKGDTKFFELPLFVFDSDLNLPLKDSKLKFETPVFDDSYDSELLDKLIDTVKQWNSFIDAKEAKAIENKTVTGHKKDNLPINSTNQITSNNSNDILPSDLNCVSSTFNHEKKIRSGSVSSSTSFSTDTDRDRYIANRSDNDSDIDISNTKSIDGGIESMTSSVYTMRDTNTVSAANTTTSPSFLHTRQTSLDNSRSSQRRDHMSGSLFNSVRTLHGEFSMRLDTDTLERNDYKVHKKMLLASKTREYKKLRFFRDTFTL</sequence>
<evidence type="ECO:0000256" key="11">
    <source>
        <dbReference type="ARBA" id="ARBA00022833"/>
    </source>
</evidence>
<keyword evidence="12" id="KW-0482">Metalloprotease</keyword>
<evidence type="ECO:0000256" key="3">
    <source>
        <dbReference type="ARBA" id="ARBA00006008"/>
    </source>
</evidence>
<reference evidence="16 17" key="1">
    <citation type="journal article" date="2011" name="Proc. Natl. Acad. Sci. U.S.A.">
        <title>Evolutionary erosion of yeast sex chromosomes by mating-type switching accidents.</title>
        <authorList>
            <person name="Gordon J.L."/>
            <person name="Armisen D."/>
            <person name="Proux-Wera E."/>
            <person name="Oheigeartaigh S.S."/>
            <person name="Byrne K.P."/>
            <person name="Wolfe K.H."/>
        </authorList>
    </citation>
    <scope>NUCLEOTIDE SEQUENCE [LARGE SCALE GENOMIC DNA]</scope>
    <source>
        <strain evidence="17">ATCC 10597 / BCRC 20456 / CBS 421 / NBRC 0211 / NRRL Y-12639</strain>
    </source>
</reference>
<dbReference type="AlphaFoldDB" id="G0WFI8"/>
<dbReference type="GO" id="GO:0008180">
    <property type="term" value="C:COP9 signalosome"/>
    <property type="evidence" value="ECO:0007669"/>
    <property type="project" value="UniProtKB-KW"/>
</dbReference>
<evidence type="ECO:0000256" key="8">
    <source>
        <dbReference type="ARBA" id="ARBA00022723"/>
    </source>
</evidence>
<name>G0WFI8_NAUDC</name>
<dbReference type="GeneID" id="11496079"/>
<keyword evidence="9" id="KW-0736">Signalosome</keyword>
<dbReference type="STRING" id="1071378.G0WFI8"/>
<feature type="domain" description="MPN" evidence="15">
    <location>
        <begin position="91"/>
        <end position="245"/>
    </location>
</feature>
<dbReference type="PANTHER" id="PTHR10410">
    <property type="entry name" value="EUKARYOTIC TRANSLATION INITIATION FACTOR 3 -RELATED"/>
    <property type="match status" value="1"/>
</dbReference>
<evidence type="ECO:0000256" key="2">
    <source>
        <dbReference type="ARBA" id="ARBA00004496"/>
    </source>
</evidence>
<feature type="region of interest" description="Disordered" evidence="14">
    <location>
        <begin position="317"/>
        <end position="338"/>
    </location>
</feature>
<keyword evidence="8" id="KW-0479">Metal-binding</keyword>
<dbReference type="SMART" id="SM00232">
    <property type="entry name" value="JAB_MPN"/>
    <property type="match status" value="1"/>
</dbReference>
<proteinExistence type="inferred from homology"/>
<feature type="region of interest" description="Disordered" evidence="14">
    <location>
        <begin position="417"/>
        <end position="448"/>
    </location>
</feature>